<reference evidence="4 5" key="1">
    <citation type="submission" date="2019-02" db="EMBL/GenBank/DDBJ databases">
        <title>Genomic Encyclopedia of Type Strains, Phase IV (KMG-IV): sequencing the most valuable type-strain genomes for metagenomic binning, comparative biology and taxonomic classification.</title>
        <authorList>
            <person name="Goeker M."/>
        </authorList>
    </citation>
    <scope>NUCLEOTIDE SEQUENCE [LARGE SCALE GENOMIC DNA]</scope>
    <source>
        <strain evidence="4 5">DSM 10617</strain>
    </source>
</reference>
<feature type="binding site" evidence="3">
    <location>
        <begin position="284"/>
        <end position="289"/>
    </location>
    <ligand>
        <name>Mo-bis(molybdopterin guanine dinucleotide)</name>
        <dbReference type="ChEBI" id="CHEBI:60539"/>
    </ligand>
</feature>
<keyword evidence="5" id="KW-1185">Reference proteome</keyword>
<dbReference type="GO" id="GO:0006777">
    <property type="term" value="P:Mo-molybdopterin cofactor biosynthetic process"/>
    <property type="evidence" value="ECO:0007669"/>
    <property type="project" value="UniProtKB-UniRule"/>
</dbReference>
<gene>
    <name evidence="3" type="primary">fdhD</name>
    <name evidence="4" type="ORF">EV685_1839</name>
</gene>
<dbReference type="AlphaFoldDB" id="A0A4Q7LRW2"/>
<comment type="caution">
    <text evidence="4">The sequence shown here is derived from an EMBL/GenBank/DDBJ whole genome shotgun (WGS) entry which is preliminary data.</text>
</comment>
<keyword evidence="2 3" id="KW-0501">Molybdenum cofactor biosynthesis</keyword>
<dbReference type="HAMAP" id="MF_00187">
    <property type="entry name" value="FdhD"/>
    <property type="match status" value="1"/>
</dbReference>
<sequence>MTTDLLTDAAPLADASHREVQRWRAGEARTATDVLAEEVPVALVYNGISHAVMLASPADLEDFALGFSLSEGIIDDVDDLLDCEAHVSDLSGAAVMQAEGEAAPGVLADGTITAAHGLTLELRVTLRCFMRLKERRRTLAGRTGCGLCGTESLAEAVRPVRRAPAEVRIHQSALGRAMAGLSEGQGLQQRTGATHAAAWCKLDGQVLLVREDVGRHNALDKLTGRMAREGIDPSQGFIAVTSRASYEMVYKTASAGVGLLAAISAPTALAARTAQAAGLVLAGFTRGDRASVYAHADRVLAG</sequence>
<dbReference type="PANTHER" id="PTHR30592">
    <property type="entry name" value="FORMATE DEHYDROGENASE"/>
    <property type="match status" value="1"/>
</dbReference>
<comment type="function">
    <text evidence="3">Required for formate dehydrogenase (FDH) activity. Acts as a sulfur carrier protein that transfers sulfur from IscS to the molybdenum cofactor prior to its insertion into FDH.</text>
</comment>
<proteinExistence type="inferred from homology"/>
<dbReference type="InterPro" id="IPR016193">
    <property type="entry name" value="Cytidine_deaminase-like"/>
</dbReference>
<dbReference type="Pfam" id="PF02634">
    <property type="entry name" value="FdhD-NarQ"/>
    <property type="match status" value="1"/>
</dbReference>
<dbReference type="PIRSF" id="PIRSF015626">
    <property type="entry name" value="FdhD"/>
    <property type="match status" value="1"/>
</dbReference>
<dbReference type="GO" id="GO:0097163">
    <property type="term" value="F:sulfur carrier activity"/>
    <property type="evidence" value="ECO:0007669"/>
    <property type="project" value="UniProtKB-UniRule"/>
</dbReference>
<organism evidence="4 5">
    <name type="scientific">Sphaerotilus mobilis</name>
    <dbReference type="NCBI Taxonomy" id="47994"/>
    <lineage>
        <taxon>Bacteria</taxon>
        <taxon>Pseudomonadati</taxon>
        <taxon>Pseudomonadota</taxon>
        <taxon>Betaproteobacteria</taxon>
        <taxon>Burkholderiales</taxon>
        <taxon>Sphaerotilaceae</taxon>
        <taxon>Sphaerotilus</taxon>
    </lineage>
</organism>
<dbReference type="OrthoDB" id="3197277at2"/>
<evidence type="ECO:0000313" key="5">
    <source>
        <dbReference type="Proteomes" id="UP000293433"/>
    </source>
</evidence>
<keyword evidence="1 3" id="KW-0963">Cytoplasm</keyword>
<dbReference type="Proteomes" id="UP000293433">
    <property type="component" value="Unassembled WGS sequence"/>
</dbReference>
<evidence type="ECO:0000256" key="2">
    <source>
        <dbReference type="ARBA" id="ARBA00023150"/>
    </source>
</evidence>
<feature type="active site" description="Cysteine persulfide intermediate" evidence="3">
    <location>
        <position position="145"/>
    </location>
</feature>
<dbReference type="Gene3D" id="3.10.20.10">
    <property type="match status" value="1"/>
</dbReference>
<protein>
    <recommendedName>
        <fullName evidence="3">Sulfur carrier protein FdhD</fullName>
    </recommendedName>
</protein>
<dbReference type="PANTHER" id="PTHR30592:SF1">
    <property type="entry name" value="SULFUR CARRIER PROTEIN FDHD"/>
    <property type="match status" value="1"/>
</dbReference>
<comment type="subcellular location">
    <subcellularLocation>
        <location evidence="3">Cytoplasm</location>
    </subcellularLocation>
</comment>
<dbReference type="GO" id="GO:0016783">
    <property type="term" value="F:sulfurtransferase activity"/>
    <property type="evidence" value="ECO:0007669"/>
    <property type="project" value="InterPro"/>
</dbReference>
<dbReference type="GO" id="GO:0005737">
    <property type="term" value="C:cytoplasm"/>
    <property type="evidence" value="ECO:0007669"/>
    <property type="project" value="UniProtKB-SubCell"/>
</dbReference>
<evidence type="ECO:0000256" key="3">
    <source>
        <dbReference type="HAMAP-Rule" id="MF_00187"/>
    </source>
</evidence>
<evidence type="ECO:0000256" key="1">
    <source>
        <dbReference type="ARBA" id="ARBA00022490"/>
    </source>
</evidence>
<accession>A0A4Q7LRW2</accession>
<dbReference type="NCBIfam" id="TIGR00129">
    <property type="entry name" value="fdhD_narQ"/>
    <property type="match status" value="1"/>
</dbReference>
<dbReference type="RefSeq" id="WP_130481658.1">
    <property type="nucleotide sequence ID" value="NZ_SGWV01000008.1"/>
</dbReference>
<dbReference type="InterPro" id="IPR003786">
    <property type="entry name" value="FdhD"/>
</dbReference>
<name>A0A4Q7LRW2_9BURK</name>
<dbReference type="SUPFAM" id="SSF53927">
    <property type="entry name" value="Cytidine deaminase-like"/>
    <property type="match status" value="1"/>
</dbReference>
<dbReference type="EMBL" id="SGWV01000008">
    <property type="protein sequence ID" value="RZS57271.1"/>
    <property type="molecule type" value="Genomic_DNA"/>
</dbReference>
<comment type="similarity">
    <text evidence="3">Belongs to the FdhD family.</text>
</comment>
<evidence type="ECO:0000313" key="4">
    <source>
        <dbReference type="EMBL" id="RZS57271.1"/>
    </source>
</evidence>
<dbReference type="Gene3D" id="3.40.140.10">
    <property type="entry name" value="Cytidine Deaminase, domain 2"/>
    <property type="match status" value="1"/>
</dbReference>